<dbReference type="Pfam" id="PF10604">
    <property type="entry name" value="Polyketide_cyc2"/>
    <property type="match status" value="1"/>
</dbReference>
<gene>
    <name evidence="1" type="ORF">J2X20_005805</name>
</gene>
<dbReference type="CDD" id="cd07821">
    <property type="entry name" value="PYR_PYL_RCAR_like"/>
    <property type="match status" value="1"/>
</dbReference>
<dbReference type="InterPro" id="IPR023393">
    <property type="entry name" value="START-like_dom_sf"/>
</dbReference>
<protein>
    <recommendedName>
        <fullName evidence="3">Polyketide cyclase</fullName>
    </recommendedName>
</protein>
<dbReference type="EMBL" id="JAVDXU010000008">
    <property type="protein sequence ID" value="MDR7273120.1"/>
    <property type="molecule type" value="Genomic_DNA"/>
</dbReference>
<comment type="caution">
    <text evidence="1">The sequence shown here is derived from an EMBL/GenBank/DDBJ whole genome shotgun (WGS) entry which is preliminary data.</text>
</comment>
<dbReference type="RefSeq" id="WP_310273147.1">
    <property type="nucleotide sequence ID" value="NZ_JAVDXU010000008.1"/>
</dbReference>
<keyword evidence="2" id="KW-1185">Reference proteome</keyword>
<evidence type="ECO:0000313" key="2">
    <source>
        <dbReference type="Proteomes" id="UP001180453"/>
    </source>
</evidence>
<evidence type="ECO:0000313" key="1">
    <source>
        <dbReference type="EMBL" id="MDR7273120.1"/>
    </source>
</evidence>
<proteinExistence type="predicted"/>
<name>A0ABU1YW81_ROSSA</name>
<accession>A0ABU1YW81</accession>
<evidence type="ECO:0008006" key="3">
    <source>
        <dbReference type="Google" id="ProtNLM"/>
    </source>
</evidence>
<dbReference type="InterPro" id="IPR019587">
    <property type="entry name" value="Polyketide_cyclase/dehydratase"/>
</dbReference>
<dbReference type="SUPFAM" id="SSF55961">
    <property type="entry name" value="Bet v1-like"/>
    <property type="match status" value="1"/>
</dbReference>
<organism evidence="1 2">
    <name type="scientific">Roseateles saccharophilus</name>
    <name type="common">Pseudomonas saccharophila</name>
    <dbReference type="NCBI Taxonomy" id="304"/>
    <lineage>
        <taxon>Bacteria</taxon>
        <taxon>Pseudomonadati</taxon>
        <taxon>Pseudomonadota</taxon>
        <taxon>Betaproteobacteria</taxon>
        <taxon>Burkholderiales</taxon>
        <taxon>Sphaerotilaceae</taxon>
        <taxon>Roseateles</taxon>
    </lineage>
</organism>
<sequence length="135" mass="14778">MASIHREILVDTPAAALWDAMRDAGALHTRLAPGFITECTMDGEEARQLRFANGMTARELIIDIDDPARRIAWSALSERLTHHNASTQIFEEGDSRCRVVWIADLLPHALAPAVAGMIEAGLAAMKTHAETRPPL</sequence>
<dbReference type="Gene3D" id="3.30.530.20">
    <property type="match status" value="1"/>
</dbReference>
<reference evidence="1 2" key="1">
    <citation type="submission" date="2023-07" db="EMBL/GenBank/DDBJ databases">
        <title>Sorghum-associated microbial communities from plants grown in Nebraska, USA.</title>
        <authorList>
            <person name="Schachtman D."/>
        </authorList>
    </citation>
    <scope>NUCLEOTIDE SEQUENCE [LARGE SCALE GENOMIC DNA]</scope>
    <source>
        <strain evidence="1 2">BE314</strain>
    </source>
</reference>
<dbReference type="Proteomes" id="UP001180453">
    <property type="component" value="Unassembled WGS sequence"/>
</dbReference>